<dbReference type="AlphaFoldDB" id="A0A486XSB2"/>
<organism evidence="1">
    <name type="scientific">Rheinheimera sp. BAL341</name>
    <dbReference type="NCBI Taxonomy" id="1708203"/>
    <lineage>
        <taxon>Bacteria</taxon>
        <taxon>Pseudomonadati</taxon>
        <taxon>Pseudomonadota</taxon>
        <taxon>Gammaproteobacteria</taxon>
        <taxon>Chromatiales</taxon>
        <taxon>Chromatiaceae</taxon>
        <taxon>Rheinheimera</taxon>
    </lineage>
</organism>
<dbReference type="EMBL" id="CAAJGR010000120">
    <property type="protein sequence ID" value="VHO05245.1"/>
    <property type="molecule type" value="Genomic_DNA"/>
</dbReference>
<proteinExistence type="predicted"/>
<protein>
    <submittedName>
        <fullName evidence="1">Uncharacterized protein</fullName>
    </submittedName>
</protein>
<sequence length="52" mass="5933">MLTIPLIPSANPTPDFHHQQRRIHREKTALAIQRQNKTASIMLAVGRKNNAF</sequence>
<name>A0A486XSB2_9GAMM</name>
<gene>
    <name evidence="1" type="ORF">BAL341_2357</name>
</gene>
<reference evidence="1" key="1">
    <citation type="submission" date="2019-04" db="EMBL/GenBank/DDBJ databases">
        <authorList>
            <person name="Brambilla D."/>
        </authorList>
    </citation>
    <scope>NUCLEOTIDE SEQUENCE</scope>
    <source>
        <strain evidence="1">BAL1</strain>
    </source>
</reference>
<evidence type="ECO:0000313" key="1">
    <source>
        <dbReference type="EMBL" id="VHO05245.1"/>
    </source>
</evidence>
<accession>A0A486XSB2</accession>